<dbReference type="PANTHER" id="PTHR43072:SF23">
    <property type="entry name" value="UPF0039 PROTEIN C11D3.02C"/>
    <property type="match status" value="1"/>
</dbReference>
<dbReference type="RefSeq" id="WP_379903469.1">
    <property type="nucleotide sequence ID" value="NZ_JBHRTR010000031.1"/>
</dbReference>
<sequence length="180" mass="18933">MPTIRDADAADLPQILAIYNEVIASSTAVYSETPVDLAERQAWLAAKQAAGHPVLVAVEADGSVAGFASFGPWRGAWSGYRHTVEHSVHVQAGSRGSGVGGALMEGLFPRAAAQGMHVMIGGIDAANAGSLRFHQRLGFVEVAHFREVGVKFGRWLDLVFMQRFLTAPGGTPPNGQPSGA</sequence>
<evidence type="ECO:0000313" key="4">
    <source>
        <dbReference type="EMBL" id="MFC3229356.1"/>
    </source>
</evidence>
<dbReference type="InterPro" id="IPR000182">
    <property type="entry name" value="GNAT_dom"/>
</dbReference>
<evidence type="ECO:0000313" key="5">
    <source>
        <dbReference type="Proteomes" id="UP001595528"/>
    </source>
</evidence>
<dbReference type="PROSITE" id="PS51186">
    <property type="entry name" value="GNAT"/>
    <property type="match status" value="1"/>
</dbReference>
<keyword evidence="5" id="KW-1185">Reference proteome</keyword>
<dbReference type="Proteomes" id="UP001595528">
    <property type="component" value="Unassembled WGS sequence"/>
</dbReference>
<keyword evidence="2 4" id="KW-0012">Acyltransferase</keyword>
<evidence type="ECO:0000259" key="3">
    <source>
        <dbReference type="PROSITE" id="PS51186"/>
    </source>
</evidence>
<evidence type="ECO:0000256" key="1">
    <source>
        <dbReference type="ARBA" id="ARBA00022679"/>
    </source>
</evidence>
<reference evidence="5" key="1">
    <citation type="journal article" date="2019" name="Int. J. Syst. Evol. Microbiol.">
        <title>The Global Catalogue of Microorganisms (GCM) 10K type strain sequencing project: providing services to taxonomists for standard genome sequencing and annotation.</title>
        <authorList>
            <consortium name="The Broad Institute Genomics Platform"/>
            <consortium name="The Broad Institute Genome Sequencing Center for Infectious Disease"/>
            <person name="Wu L."/>
            <person name="Ma J."/>
        </authorList>
    </citation>
    <scope>NUCLEOTIDE SEQUENCE [LARGE SCALE GENOMIC DNA]</scope>
    <source>
        <strain evidence="5">KCTC 42964</strain>
    </source>
</reference>
<accession>A0ABV7L4R3</accession>
<dbReference type="Gene3D" id="3.40.630.30">
    <property type="match status" value="1"/>
</dbReference>
<name>A0ABV7L4R3_9PROT</name>
<proteinExistence type="predicted"/>
<gene>
    <name evidence="4" type="ORF">ACFOGJ_19065</name>
</gene>
<dbReference type="PANTHER" id="PTHR43072">
    <property type="entry name" value="N-ACETYLTRANSFERASE"/>
    <property type="match status" value="1"/>
</dbReference>
<organism evidence="4 5">
    <name type="scientific">Marinibaculum pumilum</name>
    <dbReference type="NCBI Taxonomy" id="1766165"/>
    <lineage>
        <taxon>Bacteria</taxon>
        <taxon>Pseudomonadati</taxon>
        <taxon>Pseudomonadota</taxon>
        <taxon>Alphaproteobacteria</taxon>
        <taxon>Rhodospirillales</taxon>
        <taxon>Rhodospirillaceae</taxon>
        <taxon>Marinibaculum</taxon>
    </lineage>
</organism>
<dbReference type="GO" id="GO:0016746">
    <property type="term" value="F:acyltransferase activity"/>
    <property type="evidence" value="ECO:0007669"/>
    <property type="project" value="UniProtKB-KW"/>
</dbReference>
<dbReference type="Pfam" id="PF00583">
    <property type="entry name" value="Acetyltransf_1"/>
    <property type="match status" value="1"/>
</dbReference>
<dbReference type="EMBL" id="JBHRTR010000031">
    <property type="protein sequence ID" value="MFC3229356.1"/>
    <property type="molecule type" value="Genomic_DNA"/>
</dbReference>
<protein>
    <submittedName>
        <fullName evidence="4">GNAT family N-acetyltransferase</fullName>
        <ecNumber evidence="4">2.3.-.-</ecNumber>
    </submittedName>
</protein>
<feature type="domain" description="N-acetyltransferase" evidence="3">
    <location>
        <begin position="2"/>
        <end position="166"/>
    </location>
</feature>
<evidence type="ECO:0000256" key="2">
    <source>
        <dbReference type="ARBA" id="ARBA00023315"/>
    </source>
</evidence>
<keyword evidence="1 4" id="KW-0808">Transferase</keyword>
<dbReference type="SUPFAM" id="SSF55729">
    <property type="entry name" value="Acyl-CoA N-acyltransferases (Nat)"/>
    <property type="match status" value="1"/>
</dbReference>
<dbReference type="EC" id="2.3.-.-" evidence="4"/>
<comment type="caution">
    <text evidence="4">The sequence shown here is derived from an EMBL/GenBank/DDBJ whole genome shotgun (WGS) entry which is preliminary data.</text>
</comment>
<dbReference type="InterPro" id="IPR016181">
    <property type="entry name" value="Acyl_CoA_acyltransferase"/>
</dbReference>
<dbReference type="CDD" id="cd04301">
    <property type="entry name" value="NAT_SF"/>
    <property type="match status" value="1"/>
</dbReference>